<evidence type="ECO:0000256" key="1">
    <source>
        <dbReference type="SAM" id="Phobius"/>
    </source>
</evidence>
<evidence type="ECO:0000313" key="4">
    <source>
        <dbReference type="EMBL" id="CAG9321140.1"/>
    </source>
</evidence>
<dbReference type="PANTHER" id="PTHR45727">
    <property type="entry name" value="NPC INTRACELLULAR CHOLESTEROL TRANSPORTER 1"/>
    <property type="match status" value="1"/>
</dbReference>
<reference evidence="4" key="1">
    <citation type="submission" date="2021-09" db="EMBL/GenBank/DDBJ databases">
        <authorList>
            <consortium name="AG Swart"/>
            <person name="Singh M."/>
            <person name="Singh A."/>
            <person name="Seah K."/>
            <person name="Emmerich C."/>
        </authorList>
    </citation>
    <scope>NUCLEOTIDE SEQUENCE</scope>
    <source>
        <strain evidence="4">ATCC30299</strain>
    </source>
</reference>
<dbReference type="PANTHER" id="PTHR45727:SF2">
    <property type="entry name" value="NPC INTRACELLULAR CHOLESTEROL TRANSPORTER 1"/>
    <property type="match status" value="1"/>
</dbReference>
<accession>A0AAU9J2P0</accession>
<evidence type="ECO:0000256" key="2">
    <source>
        <dbReference type="SAM" id="SignalP"/>
    </source>
</evidence>
<dbReference type="EMBL" id="CAJZBQ010000027">
    <property type="protein sequence ID" value="CAG9321140.1"/>
    <property type="molecule type" value="Genomic_DNA"/>
</dbReference>
<feature type="chain" id="PRO_5043818361" description="Niemann-Pick C1 N-terminal domain-containing protein" evidence="2">
    <location>
        <begin position="16"/>
        <end position="297"/>
    </location>
</feature>
<dbReference type="Pfam" id="PF16414">
    <property type="entry name" value="NPC1_N"/>
    <property type="match status" value="1"/>
</dbReference>
<dbReference type="GO" id="GO:0016020">
    <property type="term" value="C:membrane"/>
    <property type="evidence" value="ECO:0007669"/>
    <property type="project" value="TreeGrafter"/>
</dbReference>
<proteinExistence type="predicted"/>
<sequence length="297" mass="33096">MEIILLSFLITNVLALCSFTQHCSQPPYICEAPVALNPHIPPFKENFTAPYACPTFLGQDVCCNDDQNSAMNYKFFLLDETFGHSVGGCDICAANMKYMWCQFTCNPNQAQFVQAGINEFVPNPVDPQQKIWTMLSNFTVTNSLACEIYQSCQKCPYVTQVSAMQSPEGFLQFQGYEGISIGLVWTTFQFSDGPEALDLTFFPCNSNVTSVWGYPIQPCTCNTCLNSCAASYYVSSPTTLEGLDWPVVGIAYLVILGVSMIIFFSKFAWKKHLEKKMRDIQPYVAHDPADSISSLTS</sequence>
<evidence type="ECO:0000259" key="3">
    <source>
        <dbReference type="Pfam" id="PF16414"/>
    </source>
</evidence>
<dbReference type="InterPro" id="IPR032190">
    <property type="entry name" value="NPC1_N"/>
</dbReference>
<gene>
    <name evidence="4" type="ORF">BSTOLATCC_MIC27708</name>
</gene>
<keyword evidence="2" id="KW-0732">Signal</keyword>
<protein>
    <recommendedName>
        <fullName evidence="3">Niemann-Pick C1 N-terminal domain-containing protein</fullName>
    </recommendedName>
</protein>
<feature type="transmembrane region" description="Helical" evidence="1">
    <location>
        <begin position="245"/>
        <end position="269"/>
    </location>
</feature>
<dbReference type="AlphaFoldDB" id="A0AAU9J2P0"/>
<feature type="domain" description="Niemann-Pick C1 N-terminal" evidence="3">
    <location>
        <begin position="52"/>
        <end position="231"/>
    </location>
</feature>
<dbReference type="GO" id="GO:0015918">
    <property type="term" value="P:sterol transport"/>
    <property type="evidence" value="ECO:0007669"/>
    <property type="project" value="TreeGrafter"/>
</dbReference>
<keyword evidence="1" id="KW-0812">Transmembrane</keyword>
<keyword evidence="1" id="KW-1133">Transmembrane helix</keyword>
<dbReference type="GO" id="GO:0032934">
    <property type="term" value="F:sterol binding"/>
    <property type="evidence" value="ECO:0007669"/>
    <property type="project" value="TreeGrafter"/>
</dbReference>
<keyword evidence="5" id="KW-1185">Reference proteome</keyword>
<name>A0AAU9J2P0_9CILI</name>
<comment type="caution">
    <text evidence="4">The sequence shown here is derived from an EMBL/GenBank/DDBJ whole genome shotgun (WGS) entry which is preliminary data.</text>
</comment>
<organism evidence="4 5">
    <name type="scientific">Blepharisma stoltei</name>
    <dbReference type="NCBI Taxonomy" id="1481888"/>
    <lineage>
        <taxon>Eukaryota</taxon>
        <taxon>Sar</taxon>
        <taxon>Alveolata</taxon>
        <taxon>Ciliophora</taxon>
        <taxon>Postciliodesmatophora</taxon>
        <taxon>Heterotrichea</taxon>
        <taxon>Heterotrichida</taxon>
        <taxon>Blepharismidae</taxon>
        <taxon>Blepharisma</taxon>
    </lineage>
</organism>
<dbReference type="Proteomes" id="UP001162131">
    <property type="component" value="Unassembled WGS sequence"/>
</dbReference>
<keyword evidence="1" id="KW-0472">Membrane</keyword>
<feature type="signal peptide" evidence="2">
    <location>
        <begin position="1"/>
        <end position="15"/>
    </location>
</feature>
<evidence type="ECO:0000313" key="5">
    <source>
        <dbReference type="Proteomes" id="UP001162131"/>
    </source>
</evidence>